<proteinExistence type="predicted"/>
<evidence type="ECO:0000313" key="3">
    <source>
        <dbReference type="Proteomes" id="UP001054945"/>
    </source>
</evidence>
<dbReference type="EMBL" id="BPLR01017308">
    <property type="protein sequence ID" value="GIY90270.1"/>
    <property type="molecule type" value="Genomic_DNA"/>
</dbReference>
<feature type="compositionally biased region" description="Pro residues" evidence="1">
    <location>
        <begin position="18"/>
        <end position="27"/>
    </location>
</feature>
<evidence type="ECO:0000313" key="2">
    <source>
        <dbReference type="EMBL" id="GIY90270.1"/>
    </source>
</evidence>
<gene>
    <name evidence="2" type="ORF">CEXT_232531</name>
</gene>
<dbReference type="Proteomes" id="UP001054945">
    <property type="component" value="Unassembled WGS sequence"/>
</dbReference>
<name>A0AAV4X8H2_CAEEX</name>
<organism evidence="2 3">
    <name type="scientific">Caerostris extrusa</name>
    <name type="common">Bark spider</name>
    <name type="synonym">Caerostris bankana</name>
    <dbReference type="NCBI Taxonomy" id="172846"/>
    <lineage>
        <taxon>Eukaryota</taxon>
        <taxon>Metazoa</taxon>
        <taxon>Ecdysozoa</taxon>
        <taxon>Arthropoda</taxon>
        <taxon>Chelicerata</taxon>
        <taxon>Arachnida</taxon>
        <taxon>Araneae</taxon>
        <taxon>Araneomorphae</taxon>
        <taxon>Entelegynae</taxon>
        <taxon>Araneoidea</taxon>
        <taxon>Araneidae</taxon>
        <taxon>Caerostris</taxon>
    </lineage>
</organism>
<sequence length="118" mass="12792">MVNTKQILRPLKAKDPGTPAPKIPSGPQPVGLASHLGRPLSEKEVKLWALALSSYKIAKPSATKKASSLFLGQGRFPLPLTSAANRANGLCGSTYFWIPVVGTRFECDFSWTLFLPVR</sequence>
<evidence type="ECO:0000256" key="1">
    <source>
        <dbReference type="SAM" id="MobiDB-lite"/>
    </source>
</evidence>
<feature type="region of interest" description="Disordered" evidence="1">
    <location>
        <begin position="1"/>
        <end position="34"/>
    </location>
</feature>
<comment type="caution">
    <text evidence="2">The sequence shown here is derived from an EMBL/GenBank/DDBJ whole genome shotgun (WGS) entry which is preliminary data.</text>
</comment>
<dbReference type="AlphaFoldDB" id="A0AAV4X8H2"/>
<accession>A0AAV4X8H2</accession>
<keyword evidence="3" id="KW-1185">Reference proteome</keyword>
<protein>
    <submittedName>
        <fullName evidence="2">Uncharacterized protein</fullName>
    </submittedName>
</protein>
<reference evidence="2 3" key="1">
    <citation type="submission" date="2021-06" db="EMBL/GenBank/DDBJ databases">
        <title>Caerostris extrusa draft genome.</title>
        <authorList>
            <person name="Kono N."/>
            <person name="Arakawa K."/>
        </authorList>
    </citation>
    <scope>NUCLEOTIDE SEQUENCE [LARGE SCALE GENOMIC DNA]</scope>
</reference>